<dbReference type="EMBL" id="CP144692">
    <property type="protein sequence ID" value="WVY95621.1"/>
    <property type="molecule type" value="Genomic_DNA"/>
</dbReference>
<dbReference type="PANTHER" id="PTHR38932">
    <property type="entry name" value="BNAC03G64660D PROTEIN"/>
    <property type="match status" value="1"/>
</dbReference>
<dbReference type="Proteomes" id="UP001374535">
    <property type="component" value="Chromosome 9"/>
</dbReference>
<protein>
    <submittedName>
        <fullName evidence="1">Uncharacterized protein</fullName>
    </submittedName>
</protein>
<sequence length="218" mass="24571">MLKMYVINTCALSWEKINVDVAKVNPKVRVRAPEQEEEECVYQENDSGSWMLSKFIELLYFEVSKSTMVCPQQVTMRSTPSTKGVLKSVKRVGESPKENARGSSVIRPRAVLSSPANIVIKDLKYDFGFSENDGLIGSMNEMKKSRRSDARGKRENESKVLYGEVKKGGKYLEREECEAFNKGKAKNSEKGIEERLVEDKLWSLDKGSCFSSTKVSSS</sequence>
<dbReference type="AlphaFoldDB" id="A0AAQ3RIR5"/>
<name>A0AAQ3RIR5_VIGMU</name>
<evidence type="ECO:0000313" key="2">
    <source>
        <dbReference type="Proteomes" id="UP001374535"/>
    </source>
</evidence>
<organism evidence="1 2">
    <name type="scientific">Vigna mungo</name>
    <name type="common">Black gram</name>
    <name type="synonym">Phaseolus mungo</name>
    <dbReference type="NCBI Taxonomy" id="3915"/>
    <lineage>
        <taxon>Eukaryota</taxon>
        <taxon>Viridiplantae</taxon>
        <taxon>Streptophyta</taxon>
        <taxon>Embryophyta</taxon>
        <taxon>Tracheophyta</taxon>
        <taxon>Spermatophyta</taxon>
        <taxon>Magnoliopsida</taxon>
        <taxon>eudicotyledons</taxon>
        <taxon>Gunneridae</taxon>
        <taxon>Pentapetalae</taxon>
        <taxon>rosids</taxon>
        <taxon>fabids</taxon>
        <taxon>Fabales</taxon>
        <taxon>Fabaceae</taxon>
        <taxon>Papilionoideae</taxon>
        <taxon>50 kb inversion clade</taxon>
        <taxon>NPAAA clade</taxon>
        <taxon>indigoferoid/millettioid clade</taxon>
        <taxon>Phaseoleae</taxon>
        <taxon>Vigna</taxon>
    </lineage>
</organism>
<keyword evidence="2" id="KW-1185">Reference proteome</keyword>
<dbReference type="PANTHER" id="PTHR38932:SF2">
    <property type="entry name" value="DUF3741 DOMAIN-CONTAINING PROTEIN"/>
    <property type="match status" value="1"/>
</dbReference>
<accession>A0AAQ3RIR5</accession>
<evidence type="ECO:0000313" key="1">
    <source>
        <dbReference type="EMBL" id="WVY95621.1"/>
    </source>
</evidence>
<reference evidence="1 2" key="1">
    <citation type="journal article" date="2023" name="Life. Sci Alliance">
        <title>Evolutionary insights into 3D genome organization and epigenetic landscape of Vigna mungo.</title>
        <authorList>
            <person name="Junaid A."/>
            <person name="Singh B."/>
            <person name="Bhatia S."/>
        </authorList>
    </citation>
    <scope>NUCLEOTIDE SEQUENCE [LARGE SCALE GENOMIC DNA]</scope>
    <source>
        <strain evidence="1">Urdbean</strain>
    </source>
</reference>
<proteinExistence type="predicted"/>
<gene>
    <name evidence="1" type="ORF">V8G54_027772</name>
</gene>